<protein>
    <submittedName>
        <fullName evidence="5">CAZyme family AA7</fullName>
    </submittedName>
</protein>
<comment type="caution">
    <text evidence="5">The sequence shown here is derived from an EMBL/GenBank/DDBJ whole genome shotgun (WGS) entry which is preliminary data.</text>
</comment>
<evidence type="ECO:0000256" key="2">
    <source>
        <dbReference type="ARBA" id="ARBA00022603"/>
    </source>
</evidence>
<dbReference type="NCBIfam" id="TIGR03439">
    <property type="entry name" value="methyl_EasF"/>
    <property type="match status" value="1"/>
</dbReference>
<evidence type="ECO:0000313" key="6">
    <source>
        <dbReference type="Proteomes" id="UP001219568"/>
    </source>
</evidence>
<dbReference type="Pfam" id="PF01565">
    <property type="entry name" value="FAD_binding_4"/>
    <property type="match status" value="1"/>
</dbReference>
<dbReference type="Gene3D" id="3.40.462.20">
    <property type="match status" value="1"/>
</dbReference>
<dbReference type="InterPro" id="IPR019257">
    <property type="entry name" value="MeTrfase_dom"/>
</dbReference>
<evidence type="ECO:0000259" key="4">
    <source>
        <dbReference type="PROSITE" id="PS51387"/>
    </source>
</evidence>
<dbReference type="InterPro" id="IPR012951">
    <property type="entry name" value="BBE"/>
</dbReference>
<feature type="domain" description="FAD-binding PCMH-type" evidence="4">
    <location>
        <begin position="73"/>
        <end position="257"/>
    </location>
</feature>
<accession>A0AAD6IHQ0</accession>
<dbReference type="InterPro" id="IPR006094">
    <property type="entry name" value="Oxid_FAD_bind_N"/>
</dbReference>
<dbReference type="Proteomes" id="UP001219568">
    <property type="component" value="Unassembled WGS sequence"/>
</dbReference>
<dbReference type="PANTHER" id="PTHR43397">
    <property type="entry name" value="ERGOTHIONEINE BIOSYNTHESIS PROTEIN 1"/>
    <property type="match status" value="1"/>
</dbReference>
<proteinExistence type="inferred from homology"/>
<keyword evidence="2" id="KW-0489">Methyltransferase</keyword>
<name>A0AAD6IHQ0_PENCN</name>
<dbReference type="InterPro" id="IPR016166">
    <property type="entry name" value="FAD-bd_PCMH"/>
</dbReference>
<dbReference type="InterPro" id="IPR036318">
    <property type="entry name" value="FAD-bd_PCMH-like_sf"/>
</dbReference>
<organism evidence="5 6">
    <name type="scientific">Penicillium canescens</name>
    <dbReference type="NCBI Taxonomy" id="5083"/>
    <lineage>
        <taxon>Eukaryota</taxon>
        <taxon>Fungi</taxon>
        <taxon>Dikarya</taxon>
        <taxon>Ascomycota</taxon>
        <taxon>Pezizomycotina</taxon>
        <taxon>Eurotiomycetes</taxon>
        <taxon>Eurotiomycetidae</taxon>
        <taxon>Eurotiales</taxon>
        <taxon>Aspergillaceae</taxon>
        <taxon>Penicillium</taxon>
    </lineage>
</organism>
<dbReference type="PROSITE" id="PS51387">
    <property type="entry name" value="FAD_PCMH"/>
    <property type="match status" value="1"/>
</dbReference>
<dbReference type="Gene3D" id="3.40.50.150">
    <property type="entry name" value="Vaccinia Virus protein VP39"/>
    <property type="match status" value="1"/>
</dbReference>
<dbReference type="InterPro" id="IPR016169">
    <property type="entry name" value="FAD-bd_PCMH_sub2"/>
</dbReference>
<dbReference type="GO" id="GO:0071949">
    <property type="term" value="F:FAD binding"/>
    <property type="evidence" value="ECO:0007669"/>
    <property type="project" value="InterPro"/>
</dbReference>
<dbReference type="InterPro" id="IPR029063">
    <property type="entry name" value="SAM-dependent_MTases_sf"/>
</dbReference>
<dbReference type="GO" id="GO:0008168">
    <property type="term" value="F:methyltransferase activity"/>
    <property type="evidence" value="ECO:0007669"/>
    <property type="project" value="UniProtKB-KW"/>
</dbReference>
<dbReference type="EMBL" id="JAQJZL010000002">
    <property type="protein sequence ID" value="KAJ6050777.1"/>
    <property type="molecule type" value="Genomic_DNA"/>
</dbReference>
<dbReference type="Pfam" id="PF08031">
    <property type="entry name" value="BBE"/>
    <property type="match status" value="1"/>
</dbReference>
<dbReference type="AlphaFoldDB" id="A0AAD6IHQ0"/>
<dbReference type="Pfam" id="PF10017">
    <property type="entry name" value="Methyltransf_33"/>
    <property type="match status" value="1"/>
</dbReference>
<dbReference type="Gene3D" id="3.30.465.10">
    <property type="match status" value="1"/>
</dbReference>
<gene>
    <name evidence="5" type="ORF">N7460_001311</name>
</gene>
<comment type="similarity">
    <text evidence="1">Belongs to the oxygen-dependent FAD-linked oxidoreductase family.</text>
</comment>
<reference evidence="5" key="2">
    <citation type="submission" date="2023-01" db="EMBL/GenBank/DDBJ databases">
        <authorList>
            <person name="Petersen C."/>
        </authorList>
    </citation>
    <scope>NUCLEOTIDE SEQUENCE</scope>
    <source>
        <strain evidence="5">IBT 15450</strain>
    </source>
</reference>
<keyword evidence="3" id="KW-0808">Transferase</keyword>
<dbReference type="PANTHER" id="PTHR43397:SF1">
    <property type="entry name" value="ERGOTHIONEINE BIOSYNTHESIS PROTEIN 1"/>
    <property type="match status" value="1"/>
</dbReference>
<dbReference type="SUPFAM" id="SSF56176">
    <property type="entry name" value="FAD-binding/transporter-associated domain-like"/>
    <property type="match status" value="1"/>
</dbReference>
<dbReference type="InterPro" id="IPR017805">
    <property type="entry name" value="SAM_MeTrfase_EasF-type_put"/>
</dbReference>
<dbReference type="GO" id="GO:0016491">
    <property type="term" value="F:oxidoreductase activity"/>
    <property type="evidence" value="ECO:0007669"/>
    <property type="project" value="InterPro"/>
</dbReference>
<dbReference type="InterPro" id="IPR051128">
    <property type="entry name" value="EgtD_Methyltrsf_superfamily"/>
</dbReference>
<evidence type="ECO:0000256" key="3">
    <source>
        <dbReference type="ARBA" id="ARBA00022679"/>
    </source>
</evidence>
<dbReference type="GO" id="GO:0032259">
    <property type="term" value="P:methylation"/>
    <property type="evidence" value="ECO:0007669"/>
    <property type="project" value="UniProtKB-KW"/>
</dbReference>
<reference evidence="5" key="1">
    <citation type="journal article" date="2023" name="IMA Fungus">
        <title>Comparative genomic study of the Penicillium genus elucidates a diverse pangenome and 15 lateral gene transfer events.</title>
        <authorList>
            <person name="Petersen C."/>
            <person name="Sorensen T."/>
            <person name="Nielsen M.R."/>
            <person name="Sondergaard T.E."/>
            <person name="Sorensen J.L."/>
            <person name="Fitzpatrick D.A."/>
            <person name="Frisvad J.C."/>
            <person name="Nielsen K.L."/>
        </authorList>
    </citation>
    <scope>NUCLEOTIDE SEQUENCE</scope>
    <source>
        <strain evidence="5">IBT 15450</strain>
    </source>
</reference>
<evidence type="ECO:0000256" key="1">
    <source>
        <dbReference type="ARBA" id="ARBA00005466"/>
    </source>
</evidence>
<keyword evidence="6" id="KW-1185">Reference proteome</keyword>
<sequence>MDFNLIQLKPIGSVCYEPDLNHLACEEVMRLSKDSGWRAAQPGALQDWVWEAGQSDEEACPLGSQMANHTSCHQGRIPLYSAMVNSAKHVQEAVLFAYQHNLRLTIRNTGHDLAGRSGSANSLQINTHLLQDTQFHKDFQLHSSRKSLGPAVSIGAGVMMGDLYARAAAKGYIPVGGDCPTVGAAGGFLQGGGVSDFLSLHHGLAVDNVLEFEVVTASGELVLANSIQNPDLFWALRGGGGGTFGVVTRATVRVFTDVPVVVAELGFRRPHSHADWSQTLALFFTILQSLNRENVGGQLVIAVLPEQTIQASLKMFFLNQTETLKVDQRMQPFVNELNHIERQATYKSTEFSTLSSNYRQVPDVHTDNDYGVLGSTVAISNQLFNASEGPAHVAQALARLPLSSGDLLFTSNLGGRTTENGNLVNTSMHPAWRASAQLINFVRPVDPSSKGRADALHNLNNIHMPLLYAIDPGFRLSYRNVGDPSEKDFQQVYWGKNYARLSQVKRTWDRNGLMFSKLGVGSEEWDSEGIQFEESIPDQVTAGLSKTCKTLPALLFYSSEGIRHWIRHSTAPDFYPRHEELRILRARATEMAASIANNSVVVDLGSASLDKVLPLLEALEAAKKSVTFYALDLNFSELKSTLEALPVERFKSVQFGALHGTFEDGVQWLKNTPGVQDLPHCLLLFGLTVGNFSRPNATKFLQDIALGALASSSAHSSILLSLDSCKFPTKVLRAYTAEGVVPFALASLKYGNTLFASVGEDRPVFQVDDWHFLSEWNYALGRHEASLITKGRDIRLGSPLHHIVVEKHEKVRFGCSYKYDASEREDLFRLAGLDNVGEWSLEGCDVAFYQLRLCPN</sequence>
<evidence type="ECO:0000313" key="5">
    <source>
        <dbReference type="EMBL" id="KAJ6050777.1"/>
    </source>
</evidence>